<dbReference type="EMBL" id="JAZHGA010000153">
    <property type="protein sequence ID" value="MEM5346366.1"/>
    <property type="molecule type" value="Genomic_DNA"/>
</dbReference>
<keyword evidence="2" id="KW-0732">Signal</keyword>
<evidence type="ECO:0000256" key="2">
    <source>
        <dbReference type="ARBA" id="ARBA00022729"/>
    </source>
</evidence>
<dbReference type="Proteomes" id="UP001481677">
    <property type="component" value="Unassembled WGS sequence"/>
</dbReference>
<accession>A0ABU9RH31</accession>
<protein>
    <submittedName>
        <fullName evidence="3">VacJ family lipoprotein</fullName>
    </submittedName>
</protein>
<dbReference type="PANTHER" id="PTHR30035:SF3">
    <property type="entry name" value="INTERMEMBRANE PHOSPHOLIPID TRANSPORT SYSTEM LIPOPROTEIN MLAA"/>
    <property type="match status" value="1"/>
</dbReference>
<keyword evidence="3" id="KW-0449">Lipoprotein</keyword>
<dbReference type="PRINTS" id="PR01805">
    <property type="entry name" value="VACJLIPOPROT"/>
</dbReference>
<evidence type="ECO:0000313" key="3">
    <source>
        <dbReference type="EMBL" id="MEM5346366.1"/>
    </source>
</evidence>
<keyword evidence="4" id="KW-1185">Reference proteome</keyword>
<feature type="non-terminal residue" evidence="3">
    <location>
        <position position="155"/>
    </location>
</feature>
<organism evidence="3 4">
    <name type="scientific">Paraburkholderia azotifigens</name>
    <dbReference type="NCBI Taxonomy" id="2057004"/>
    <lineage>
        <taxon>Bacteria</taxon>
        <taxon>Pseudomonadati</taxon>
        <taxon>Pseudomonadota</taxon>
        <taxon>Betaproteobacteria</taxon>
        <taxon>Burkholderiales</taxon>
        <taxon>Burkholderiaceae</taxon>
        <taxon>Paraburkholderia</taxon>
    </lineage>
</organism>
<reference evidence="3 4" key="1">
    <citation type="submission" date="2024-01" db="EMBL/GenBank/DDBJ databases">
        <title>The diversity of rhizobia nodulating Mimosa spp. in eleven states of Brazil covering several biomes is determined by host plant, location, and edaphic factors.</title>
        <authorList>
            <person name="Rouws L."/>
            <person name="Barauna A."/>
            <person name="Beukes C."/>
            <person name="De Faria S.M."/>
            <person name="Gross E."/>
            <person name="Dos Reis Junior F.B."/>
            <person name="Simon M."/>
            <person name="Maluk M."/>
            <person name="Odee D.W."/>
            <person name="Kenicer G."/>
            <person name="Young J.P.W."/>
            <person name="Reis V.M."/>
            <person name="Zilli J."/>
            <person name="James E.K."/>
        </authorList>
    </citation>
    <scope>NUCLEOTIDE SEQUENCE [LARGE SCALE GENOMIC DNA]</scope>
    <source>
        <strain evidence="3 4">JPY530</strain>
    </source>
</reference>
<sequence length="155" mass="15890">PVAKGYREAVPGPVRTAVRNFFSNLGDVSNLVNNLLQGRGVAAAETGMRLAVNSVLGIGGLIDIATPAGISTHHTDFGLTLGDWGMPPGPYLVLPVLGPSSVRDGAGVVVNAALSPATYLDPSASFGLYGASFVDTRTNLLPATDLISLAALDKY</sequence>
<dbReference type="Pfam" id="PF04333">
    <property type="entry name" value="MlaA"/>
    <property type="match status" value="1"/>
</dbReference>
<evidence type="ECO:0000256" key="1">
    <source>
        <dbReference type="ARBA" id="ARBA00010634"/>
    </source>
</evidence>
<dbReference type="RefSeq" id="WP_342959868.1">
    <property type="nucleotide sequence ID" value="NZ_JAZHGA010000153.1"/>
</dbReference>
<feature type="non-terminal residue" evidence="3">
    <location>
        <position position="1"/>
    </location>
</feature>
<evidence type="ECO:0000313" key="4">
    <source>
        <dbReference type="Proteomes" id="UP001481677"/>
    </source>
</evidence>
<dbReference type="InterPro" id="IPR007428">
    <property type="entry name" value="MlaA"/>
</dbReference>
<comment type="caution">
    <text evidence="3">The sequence shown here is derived from an EMBL/GenBank/DDBJ whole genome shotgun (WGS) entry which is preliminary data.</text>
</comment>
<gene>
    <name evidence="3" type="ORF">V4C56_42985</name>
</gene>
<dbReference type="PANTHER" id="PTHR30035">
    <property type="entry name" value="LIPOPROTEIN VACJ-RELATED"/>
    <property type="match status" value="1"/>
</dbReference>
<name>A0ABU9RH31_9BURK</name>
<proteinExistence type="inferred from homology"/>
<comment type="similarity">
    <text evidence="1">Belongs to the MlaA family.</text>
</comment>